<protein>
    <recommendedName>
        <fullName evidence="3">biotin--[biotin carboxyl-carrier protein] ligase</fullName>
        <ecNumber evidence="3">6.3.4.15</ecNumber>
    </recommendedName>
</protein>
<gene>
    <name evidence="6" type="ORF">D5366_00435</name>
</gene>
<evidence type="ECO:0000256" key="2">
    <source>
        <dbReference type="ARBA" id="ARBA00023267"/>
    </source>
</evidence>
<dbReference type="GO" id="GO:0004077">
    <property type="term" value="F:biotin--[biotin carboxyl-carrier protein] ligase activity"/>
    <property type="evidence" value="ECO:0007669"/>
    <property type="project" value="UniProtKB-EC"/>
</dbReference>
<dbReference type="Pfam" id="PF03099">
    <property type="entry name" value="BPL_LplA_LipB"/>
    <property type="match status" value="1"/>
</dbReference>
<evidence type="ECO:0000256" key="4">
    <source>
        <dbReference type="ARBA" id="ARBA00047846"/>
    </source>
</evidence>
<name>A0A4Y6V5Z3_9PROT</name>
<dbReference type="InterPro" id="IPR004143">
    <property type="entry name" value="BPL_LPL_catalytic"/>
</dbReference>
<dbReference type="Proteomes" id="UP000317214">
    <property type="component" value="Chromosome"/>
</dbReference>
<dbReference type="PROSITE" id="PS51733">
    <property type="entry name" value="BPL_LPL_CATALYTIC"/>
    <property type="match status" value="1"/>
</dbReference>
<dbReference type="OrthoDB" id="9807064at2"/>
<dbReference type="NCBIfam" id="TIGR00121">
    <property type="entry name" value="birA_ligase"/>
    <property type="match status" value="1"/>
</dbReference>
<sequence length="245" mass="26526">MSWKFEVHEELGSTSDLCKSYAESSSQDKIAVQALRQTGGRGTRGRQWVDPGGNLAISFLLRPNAFQDFLMAVPFLVALAVHDAVTEHCGHFLNSASLQLKWPNDLLLNKRKLAGILIETGGTTEGQNGWVVIGIGVNVASAPEIPGRELAALADLGGVWDVEELGRKIGGALDIRFAEWIEGGFDAVRTEWLKLAHPVGHRLAVRRGEIYIEGEFSGLDQMGRLLLTCSNGETIPVVTGEILLG</sequence>
<dbReference type="AlphaFoldDB" id="A0A4Y6V5Z3"/>
<dbReference type="PANTHER" id="PTHR12835">
    <property type="entry name" value="BIOTIN PROTEIN LIGASE"/>
    <property type="match status" value="1"/>
</dbReference>
<reference evidence="6 7" key="1">
    <citation type="submission" date="2018-09" db="EMBL/GenBank/DDBJ databases">
        <title>The complete genome sequence of Neokomagataea tanensis NBRC 106556(T).</title>
        <authorList>
            <person name="Chua K.-O."/>
            <person name="See-Too W.-S."/>
            <person name="Hong K.-W."/>
            <person name="Yin W.-F."/>
            <person name="Chan K.-G."/>
        </authorList>
    </citation>
    <scope>NUCLEOTIDE SEQUENCE [LARGE SCALE GENOMIC DNA]</scope>
    <source>
        <strain evidence="7">AH13 \ NBRC 106556</strain>
    </source>
</reference>
<comment type="catalytic activity">
    <reaction evidence="4">
        <text>biotin + L-lysyl-[protein] + ATP = N(6)-biotinyl-L-lysyl-[protein] + AMP + diphosphate + H(+)</text>
        <dbReference type="Rhea" id="RHEA:11756"/>
        <dbReference type="Rhea" id="RHEA-COMP:9752"/>
        <dbReference type="Rhea" id="RHEA-COMP:10505"/>
        <dbReference type="ChEBI" id="CHEBI:15378"/>
        <dbReference type="ChEBI" id="CHEBI:29969"/>
        <dbReference type="ChEBI" id="CHEBI:30616"/>
        <dbReference type="ChEBI" id="CHEBI:33019"/>
        <dbReference type="ChEBI" id="CHEBI:57586"/>
        <dbReference type="ChEBI" id="CHEBI:83144"/>
        <dbReference type="ChEBI" id="CHEBI:456215"/>
        <dbReference type="EC" id="6.3.4.15"/>
    </reaction>
</comment>
<keyword evidence="1 6" id="KW-0436">Ligase</keyword>
<keyword evidence="2" id="KW-0092">Biotin</keyword>
<accession>A0A4Y6V5Z3</accession>
<feature type="domain" description="BPL/LPL catalytic" evidence="5">
    <location>
        <begin position="4"/>
        <end position="181"/>
    </location>
</feature>
<evidence type="ECO:0000313" key="7">
    <source>
        <dbReference type="Proteomes" id="UP000317214"/>
    </source>
</evidence>
<dbReference type="EMBL" id="CP032485">
    <property type="protein sequence ID" value="QDH23986.1"/>
    <property type="molecule type" value="Genomic_DNA"/>
</dbReference>
<evidence type="ECO:0000313" key="6">
    <source>
        <dbReference type="EMBL" id="QDH23986.1"/>
    </source>
</evidence>
<dbReference type="EC" id="6.3.4.15" evidence="3"/>
<dbReference type="InterPro" id="IPR045864">
    <property type="entry name" value="aa-tRNA-synth_II/BPL/LPL"/>
</dbReference>
<evidence type="ECO:0000256" key="3">
    <source>
        <dbReference type="ARBA" id="ARBA00024227"/>
    </source>
</evidence>
<evidence type="ECO:0000256" key="1">
    <source>
        <dbReference type="ARBA" id="ARBA00022598"/>
    </source>
</evidence>
<dbReference type="GO" id="GO:0005737">
    <property type="term" value="C:cytoplasm"/>
    <property type="evidence" value="ECO:0007669"/>
    <property type="project" value="TreeGrafter"/>
</dbReference>
<dbReference type="RefSeq" id="WP_141491822.1">
    <property type="nucleotide sequence ID" value="NZ_CP032485.1"/>
</dbReference>
<dbReference type="Gene3D" id="3.30.930.10">
    <property type="entry name" value="Bira Bifunctional Protein, Domain 2"/>
    <property type="match status" value="1"/>
</dbReference>
<dbReference type="Pfam" id="PF02237">
    <property type="entry name" value="BPL_C"/>
    <property type="match status" value="1"/>
</dbReference>
<evidence type="ECO:0000259" key="5">
    <source>
        <dbReference type="PROSITE" id="PS51733"/>
    </source>
</evidence>
<dbReference type="CDD" id="cd16442">
    <property type="entry name" value="BPL"/>
    <property type="match status" value="1"/>
</dbReference>
<dbReference type="InterPro" id="IPR004408">
    <property type="entry name" value="Biotin_CoA_COase_ligase"/>
</dbReference>
<proteinExistence type="predicted"/>
<dbReference type="KEGG" id="ntn:D5366_00435"/>
<dbReference type="PANTHER" id="PTHR12835:SF5">
    <property type="entry name" value="BIOTIN--PROTEIN LIGASE"/>
    <property type="match status" value="1"/>
</dbReference>
<dbReference type="InterPro" id="IPR003142">
    <property type="entry name" value="BPL_C"/>
</dbReference>
<dbReference type="SUPFAM" id="SSF55681">
    <property type="entry name" value="Class II aaRS and biotin synthetases"/>
    <property type="match status" value="1"/>
</dbReference>
<organism evidence="6 7">
    <name type="scientific">Neokomagataea tanensis</name>
    <dbReference type="NCBI Taxonomy" id="661191"/>
    <lineage>
        <taxon>Bacteria</taxon>
        <taxon>Pseudomonadati</taxon>
        <taxon>Pseudomonadota</taxon>
        <taxon>Alphaproteobacteria</taxon>
        <taxon>Acetobacterales</taxon>
        <taxon>Acetobacteraceae</taxon>
        <taxon>Neokomagataea</taxon>
    </lineage>
</organism>
<keyword evidence="7" id="KW-1185">Reference proteome</keyword>